<proteinExistence type="predicted"/>
<accession>A3ZYN6</accession>
<name>A3ZYN6_9BACT</name>
<dbReference type="RefSeq" id="WP_002655021.1">
    <property type="nucleotide sequence ID" value="NZ_CH672377.1"/>
</dbReference>
<dbReference type="EMBL" id="AANZ01000021">
    <property type="protein sequence ID" value="EAQ78443.1"/>
    <property type="molecule type" value="Genomic_DNA"/>
</dbReference>
<organism evidence="2 3">
    <name type="scientific">Blastopirellula marina DSM 3645</name>
    <dbReference type="NCBI Taxonomy" id="314230"/>
    <lineage>
        <taxon>Bacteria</taxon>
        <taxon>Pseudomonadati</taxon>
        <taxon>Planctomycetota</taxon>
        <taxon>Planctomycetia</taxon>
        <taxon>Pirellulales</taxon>
        <taxon>Pirellulaceae</taxon>
        <taxon>Blastopirellula</taxon>
    </lineage>
</organism>
<evidence type="ECO:0000313" key="2">
    <source>
        <dbReference type="EMBL" id="EAQ78443.1"/>
    </source>
</evidence>
<dbReference type="eggNOG" id="ENOG502ZPHG">
    <property type="taxonomic scope" value="Bacteria"/>
</dbReference>
<feature type="region of interest" description="Disordered" evidence="1">
    <location>
        <begin position="541"/>
        <end position="584"/>
    </location>
</feature>
<dbReference type="InterPro" id="IPR016024">
    <property type="entry name" value="ARM-type_fold"/>
</dbReference>
<protein>
    <submittedName>
        <fullName evidence="2">Uncharacterized protein</fullName>
    </submittedName>
</protein>
<dbReference type="SUPFAM" id="SSF48371">
    <property type="entry name" value="ARM repeat"/>
    <property type="match status" value="1"/>
</dbReference>
<evidence type="ECO:0000256" key="1">
    <source>
        <dbReference type="SAM" id="MobiDB-lite"/>
    </source>
</evidence>
<dbReference type="HOGENOM" id="CLU_466660_0_0_0"/>
<feature type="region of interest" description="Disordered" evidence="1">
    <location>
        <begin position="467"/>
        <end position="488"/>
    </location>
</feature>
<comment type="caution">
    <text evidence="2">The sequence shown here is derived from an EMBL/GenBank/DDBJ whole genome shotgun (WGS) entry which is preliminary data.</text>
</comment>
<dbReference type="AlphaFoldDB" id="A3ZYN6"/>
<evidence type="ECO:0000313" key="3">
    <source>
        <dbReference type="Proteomes" id="UP000004358"/>
    </source>
</evidence>
<dbReference type="STRING" id="314230.DSM3645_07121"/>
<feature type="compositionally biased region" description="Polar residues" evidence="1">
    <location>
        <begin position="470"/>
        <end position="482"/>
    </location>
</feature>
<dbReference type="Proteomes" id="UP000004358">
    <property type="component" value="Unassembled WGS sequence"/>
</dbReference>
<reference evidence="2 3" key="1">
    <citation type="submission" date="2006-02" db="EMBL/GenBank/DDBJ databases">
        <authorList>
            <person name="Amann R."/>
            <person name="Ferriera S."/>
            <person name="Johnson J."/>
            <person name="Kravitz S."/>
            <person name="Halpern A."/>
            <person name="Remington K."/>
            <person name="Beeson K."/>
            <person name="Tran B."/>
            <person name="Rogers Y.-H."/>
            <person name="Friedman R."/>
            <person name="Venter J.C."/>
        </authorList>
    </citation>
    <scope>NUCLEOTIDE SEQUENCE [LARGE SCALE GENOMIC DNA]</scope>
    <source>
        <strain evidence="2 3">DSM 3645</strain>
    </source>
</reference>
<sequence>MKLHGMAIAFVFTLLLSGDVWAQQYKTIPMNAPELNPDDAKMRAGVTAAKFELREYLQRKPIDEAGKQLMTRFFMGAYFPSWTTPANWTSVDEKRRDFMRSFNGTLDTQLTSKKELNQLTLQAMIEMSKPDYHPVVRYNAMLTIGDLNAQEFNSFEKLPVCPYHAALDVLLKTLEDPKSDDVVRVAAMLGAVRHARYAQSTPKPAGEAMTLAEIDRLTKVASQVITSEVAEGHSADAHQWIQRRAMDMVRTLSPGYKTLLASGSNQNVTSSIRKSLEEVAKSLGQMLENEEADKSLRVDAAMTLAALPSDDAVKKSFDPNLQVGLVAKLASQSVDADITWFTEALKEMRMGGPGGRSYGGGIESYSPSPEYGYDDMSPEGGGKSKKPKKKEFVNTNPPLHSLQLTFRRRVKNDVDTLKVSLVGSKGVPADLRQLDSGLIRFVPTAEEQAAIIDLSKAMDELIDASDVDPTASTNQMGQQSGPGATDPYMPYEDLARTIKEKHAKLERLANKLAASAGVVDAAGEAGAPPSADMPFGAVPGAAPAAAPQRPAAAAAPATAPAAAAPSADMPFGAAGATAPMTPAK</sequence>
<gene>
    <name evidence="2" type="ORF">DSM3645_07121</name>
</gene>
<feature type="region of interest" description="Disordered" evidence="1">
    <location>
        <begin position="369"/>
        <end position="396"/>
    </location>
</feature>